<accession>A0A1J8PWN0</accession>
<dbReference type="Proteomes" id="UP000183567">
    <property type="component" value="Unassembled WGS sequence"/>
</dbReference>
<proteinExistence type="predicted"/>
<reference evidence="1 2" key="1">
    <citation type="submission" date="2016-03" db="EMBL/GenBank/DDBJ databases">
        <title>Comparative genomics of the ectomycorrhizal sister species Rhizopogon vinicolor and Rhizopogon vesiculosus (Basidiomycota: Boletales) reveals a divergence of the mating type B locus.</title>
        <authorList>
            <person name="Mujic A.B."/>
            <person name="Kuo A."/>
            <person name="Tritt A."/>
            <person name="Lipzen A."/>
            <person name="Chen C."/>
            <person name="Johnson J."/>
            <person name="Sharma A."/>
            <person name="Barry K."/>
            <person name="Grigoriev I.V."/>
            <person name="Spatafora J.W."/>
        </authorList>
    </citation>
    <scope>NUCLEOTIDE SEQUENCE [LARGE SCALE GENOMIC DNA]</scope>
    <source>
        <strain evidence="1 2">AM-OR11-056</strain>
    </source>
</reference>
<gene>
    <name evidence="1" type="ORF">AZE42_05136</name>
</gene>
<comment type="caution">
    <text evidence="1">The sequence shown here is derived from an EMBL/GenBank/DDBJ whole genome shotgun (WGS) entry which is preliminary data.</text>
</comment>
<protein>
    <submittedName>
        <fullName evidence="1">Uncharacterized protein</fullName>
    </submittedName>
</protein>
<dbReference type="AlphaFoldDB" id="A0A1J8PWN0"/>
<evidence type="ECO:0000313" key="2">
    <source>
        <dbReference type="Proteomes" id="UP000183567"/>
    </source>
</evidence>
<dbReference type="OrthoDB" id="10291059at2759"/>
<evidence type="ECO:0000313" key="1">
    <source>
        <dbReference type="EMBL" id="OJA12139.1"/>
    </source>
</evidence>
<sequence length="411" mass="45613">MRHLDQTHTLIATGSEQSGLEHASGPAPLLESITFTGALYEHQRLAYDTLVKFETPALRRLVLGRGIMLRSTNTAMIKDITHLDIIRTDMAYTFKTISLFQTSSSLKSLVLDIRCSPPAYALPITMPPSLSSIRLQGTQKDCSALLRKITASSVKEFTLTCSGHAKPDFKLPVLLAGVSALRLRNKPKMSLLLRPHQLFISMGEDVHSFSMVIRMAETMYSQDTTSSDSIRCQNHNWYIDFTYKTRYDSITVKGPTSVCKALCLDSVTDVTLQRISGSGVSAFCHALIEKMPALRSLTVRCSCTSAIIKAIQPSEIFQLEELSELCFEKLDFKDQSKQPGRDQDIIALIKVFRKRDEMGLNLPSLKLIECTSSGGNGLHDLKNTVMEMGVDYTEIVDTDPETSVEVECQSG</sequence>
<name>A0A1J8PWN0_9AGAM</name>
<dbReference type="EMBL" id="LVVM01004807">
    <property type="protein sequence ID" value="OJA12139.1"/>
    <property type="molecule type" value="Genomic_DNA"/>
</dbReference>
<organism evidence="1 2">
    <name type="scientific">Rhizopogon vesiculosus</name>
    <dbReference type="NCBI Taxonomy" id="180088"/>
    <lineage>
        <taxon>Eukaryota</taxon>
        <taxon>Fungi</taxon>
        <taxon>Dikarya</taxon>
        <taxon>Basidiomycota</taxon>
        <taxon>Agaricomycotina</taxon>
        <taxon>Agaricomycetes</taxon>
        <taxon>Agaricomycetidae</taxon>
        <taxon>Boletales</taxon>
        <taxon>Suillineae</taxon>
        <taxon>Rhizopogonaceae</taxon>
        <taxon>Rhizopogon</taxon>
    </lineage>
</organism>
<keyword evidence="2" id="KW-1185">Reference proteome</keyword>